<proteinExistence type="inferred from homology"/>
<dbReference type="RefSeq" id="WP_132949527.1">
    <property type="nucleotide sequence ID" value="NZ_BSVG01000003.1"/>
</dbReference>
<dbReference type="InterPro" id="IPR002347">
    <property type="entry name" value="SDR_fam"/>
</dbReference>
<evidence type="ECO:0000313" key="4">
    <source>
        <dbReference type="Proteomes" id="UP000295658"/>
    </source>
</evidence>
<dbReference type="PRINTS" id="PR00080">
    <property type="entry name" value="SDRFAMILY"/>
</dbReference>
<dbReference type="SUPFAM" id="SSF51735">
    <property type="entry name" value="NAD(P)-binding Rossmann-fold domains"/>
    <property type="match status" value="1"/>
</dbReference>
<dbReference type="NCBIfam" id="NF047420">
    <property type="entry name" value="EF_P_mod_YmfI"/>
    <property type="match status" value="1"/>
</dbReference>
<organism evidence="3 4">
    <name type="scientific">Thermolongibacillus altinsuensis</name>
    <dbReference type="NCBI Taxonomy" id="575256"/>
    <lineage>
        <taxon>Bacteria</taxon>
        <taxon>Bacillati</taxon>
        <taxon>Bacillota</taxon>
        <taxon>Bacilli</taxon>
        <taxon>Bacillales</taxon>
        <taxon>Anoxybacillaceae</taxon>
        <taxon>Thermolongibacillus</taxon>
    </lineage>
</organism>
<dbReference type="EMBL" id="SLUL01000020">
    <property type="protein sequence ID" value="TCL45683.1"/>
    <property type="molecule type" value="Genomic_DNA"/>
</dbReference>
<sequence>MKYALVTGASGGIGQSIAHQLAQDGYQLYLHYHRNKEALVSLSEQLSVQVHLVQADLSCSSGVDHLLSQIHHPIDVLVHNSGNSFYGLVTDMSDEQVQQMVQLHVTSPFLITKRLLPQMIKKRSGQIVVISSIWGLTGASCEVLYSMVKGAQNTFVKALAKEVALSGIRVNAIAPGAIATPMIAHLNEEELADLAEQIPLGRIGTPEEVAKAVSFLISDDASYITGQILSVNGGWYC</sequence>
<dbReference type="Gene3D" id="3.40.50.720">
    <property type="entry name" value="NAD(P)-binding Rossmann-like Domain"/>
    <property type="match status" value="1"/>
</dbReference>
<evidence type="ECO:0000256" key="1">
    <source>
        <dbReference type="ARBA" id="ARBA00006484"/>
    </source>
</evidence>
<keyword evidence="4" id="KW-1185">Reference proteome</keyword>
<dbReference type="OrthoDB" id="9803333at2"/>
<reference evidence="3 4" key="1">
    <citation type="submission" date="2019-03" db="EMBL/GenBank/DDBJ databases">
        <title>Genomic Encyclopedia of Type Strains, Phase IV (KMG-IV): sequencing the most valuable type-strain genomes for metagenomic binning, comparative biology and taxonomic classification.</title>
        <authorList>
            <person name="Goeker M."/>
        </authorList>
    </citation>
    <scope>NUCLEOTIDE SEQUENCE [LARGE SCALE GENOMIC DNA]</scope>
    <source>
        <strain evidence="3 4">DSM 24979</strain>
    </source>
</reference>
<dbReference type="PANTHER" id="PTHR42879:SF2">
    <property type="entry name" value="3-OXOACYL-[ACYL-CARRIER-PROTEIN] REDUCTASE FABG"/>
    <property type="match status" value="1"/>
</dbReference>
<dbReference type="Proteomes" id="UP000295658">
    <property type="component" value="Unassembled WGS sequence"/>
</dbReference>
<accession>A0A4R1QIY4</accession>
<comment type="caution">
    <text evidence="3">The sequence shown here is derived from an EMBL/GenBank/DDBJ whole genome shotgun (WGS) entry which is preliminary data.</text>
</comment>
<dbReference type="Pfam" id="PF13561">
    <property type="entry name" value="adh_short_C2"/>
    <property type="match status" value="1"/>
</dbReference>
<name>A0A4R1QIY4_9BACL</name>
<dbReference type="AlphaFoldDB" id="A0A4R1QIY4"/>
<comment type="similarity">
    <text evidence="1">Belongs to the short-chain dehydrogenases/reductases (SDR) family.</text>
</comment>
<dbReference type="InterPro" id="IPR036291">
    <property type="entry name" value="NAD(P)-bd_dom_sf"/>
</dbReference>
<dbReference type="InterPro" id="IPR050259">
    <property type="entry name" value="SDR"/>
</dbReference>
<gene>
    <name evidence="3" type="ORF">EDD69_12028</name>
</gene>
<dbReference type="GO" id="GO:0016491">
    <property type="term" value="F:oxidoreductase activity"/>
    <property type="evidence" value="ECO:0007669"/>
    <property type="project" value="UniProtKB-KW"/>
</dbReference>
<keyword evidence="2" id="KW-0560">Oxidoreductase</keyword>
<dbReference type="PANTHER" id="PTHR42879">
    <property type="entry name" value="3-OXOACYL-(ACYL-CARRIER-PROTEIN) REDUCTASE"/>
    <property type="match status" value="1"/>
</dbReference>
<dbReference type="PRINTS" id="PR00081">
    <property type="entry name" value="GDHRDH"/>
</dbReference>
<protein>
    <submittedName>
        <fullName evidence="3">3-oxoacyl-[acyl-carrier protein] reductase</fullName>
    </submittedName>
</protein>
<dbReference type="FunFam" id="3.40.50.720:FF:000173">
    <property type="entry name" value="3-oxoacyl-[acyl-carrier protein] reductase"/>
    <property type="match status" value="1"/>
</dbReference>
<evidence type="ECO:0000256" key="2">
    <source>
        <dbReference type="ARBA" id="ARBA00023002"/>
    </source>
</evidence>
<evidence type="ECO:0000313" key="3">
    <source>
        <dbReference type="EMBL" id="TCL45683.1"/>
    </source>
</evidence>